<reference evidence="2" key="2">
    <citation type="submission" date="2021-04" db="EMBL/GenBank/DDBJ databases">
        <authorList>
            <person name="Gilroy R."/>
        </authorList>
    </citation>
    <scope>NUCLEOTIDE SEQUENCE</scope>
    <source>
        <strain evidence="2">1719</strain>
    </source>
</reference>
<name>A0A9D2AXF6_9SPHI</name>
<gene>
    <name evidence="2" type="ORF">H9853_02125</name>
</gene>
<accession>A0A9D2AXF6</accession>
<protein>
    <submittedName>
        <fullName evidence="2">Lysine exporter LysO family protein</fullName>
    </submittedName>
</protein>
<feature type="transmembrane region" description="Helical" evidence="1">
    <location>
        <begin position="52"/>
        <end position="75"/>
    </location>
</feature>
<evidence type="ECO:0000313" key="3">
    <source>
        <dbReference type="Proteomes" id="UP000824156"/>
    </source>
</evidence>
<dbReference type="AlphaFoldDB" id="A0A9D2AXF6"/>
<dbReference type="Proteomes" id="UP000824156">
    <property type="component" value="Unassembled WGS sequence"/>
</dbReference>
<dbReference type="Pfam" id="PF03956">
    <property type="entry name" value="Lys_export"/>
    <property type="match status" value="1"/>
</dbReference>
<keyword evidence="1" id="KW-1133">Transmembrane helix</keyword>
<evidence type="ECO:0000256" key="1">
    <source>
        <dbReference type="SAM" id="Phobius"/>
    </source>
</evidence>
<keyword evidence="1" id="KW-0812">Transmembrane</keyword>
<dbReference type="InterPro" id="IPR005642">
    <property type="entry name" value="LysO"/>
</dbReference>
<dbReference type="EMBL" id="DXEZ01000060">
    <property type="protein sequence ID" value="HIX53797.1"/>
    <property type="molecule type" value="Genomic_DNA"/>
</dbReference>
<reference evidence="2" key="1">
    <citation type="journal article" date="2021" name="PeerJ">
        <title>Extensive microbial diversity within the chicken gut microbiome revealed by metagenomics and culture.</title>
        <authorList>
            <person name="Gilroy R."/>
            <person name="Ravi A."/>
            <person name="Getino M."/>
            <person name="Pursley I."/>
            <person name="Horton D.L."/>
            <person name="Alikhan N.F."/>
            <person name="Baker D."/>
            <person name="Gharbi K."/>
            <person name="Hall N."/>
            <person name="Watson M."/>
            <person name="Adriaenssens E.M."/>
            <person name="Foster-Nyarko E."/>
            <person name="Jarju S."/>
            <person name="Secka A."/>
            <person name="Antonio M."/>
            <person name="Oren A."/>
            <person name="Chaudhuri R.R."/>
            <person name="La Ragione R."/>
            <person name="Hildebrand F."/>
            <person name="Pallen M.J."/>
        </authorList>
    </citation>
    <scope>NUCLEOTIDE SEQUENCE</scope>
    <source>
        <strain evidence="2">1719</strain>
    </source>
</reference>
<sequence length="82" mass="8849">MIVGILLGSLIQKTALTKYVSKTLTAVIYVLLFILGVQVGGDDLIMSSLHTLGLQALLISLAATLGSVLCAFFVYRKFFRKA</sequence>
<organism evidence="2 3">
    <name type="scientific">Candidatus Sphingobacterium stercoripullorum</name>
    <dbReference type="NCBI Taxonomy" id="2838759"/>
    <lineage>
        <taxon>Bacteria</taxon>
        <taxon>Pseudomonadati</taxon>
        <taxon>Bacteroidota</taxon>
        <taxon>Sphingobacteriia</taxon>
        <taxon>Sphingobacteriales</taxon>
        <taxon>Sphingobacteriaceae</taxon>
        <taxon>Sphingobacterium</taxon>
    </lineage>
</organism>
<proteinExistence type="predicted"/>
<dbReference type="GO" id="GO:0015661">
    <property type="term" value="F:L-lysine efflux transmembrane transporter activity"/>
    <property type="evidence" value="ECO:0007669"/>
    <property type="project" value="InterPro"/>
</dbReference>
<evidence type="ECO:0000313" key="2">
    <source>
        <dbReference type="EMBL" id="HIX53797.1"/>
    </source>
</evidence>
<comment type="caution">
    <text evidence="2">The sequence shown here is derived from an EMBL/GenBank/DDBJ whole genome shotgun (WGS) entry which is preliminary data.</text>
</comment>
<feature type="transmembrane region" description="Helical" evidence="1">
    <location>
        <begin position="19"/>
        <end position="40"/>
    </location>
</feature>
<keyword evidence="1" id="KW-0472">Membrane</keyword>